<dbReference type="STRING" id="1357400.HMPREF2086_01475"/>
<dbReference type="eggNOG" id="COG0727">
    <property type="taxonomic scope" value="Bacteria"/>
</dbReference>
<gene>
    <name evidence="1" type="ORF">HMPREF2086_01475</name>
</gene>
<dbReference type="Proteomes" id="UP000018731">
    <property type="component" value="Unassembled WGS sequence"/>
</dbReference>
<dbReference type="Pfam" id="PF03692">
    <property type="entry name" value="CxxCxxCC"/>
    <property type="match status" value="1"/>
</dbReference>
<comment type="caution">
    <text evidence="1">The sequence shown here is derived from an EMBL/GenBank/DDBJ whole genome shotgun (WGS) entry which is preliminary data.</text>
</comment>
<dbReference type="HOGENOM" id="CLU_169583_0_0_7"/>
<dbReference type="AlphaFoldDB" id="V8C6K9"/>
<sequence length="103" mass="11850">MDKQNDLGESFNCTKCGACCQNIAHIAELRDCDKGNGVCKHLDLDTKECKIYANRPTICRVDEMFEKYFSSIYSKGAFYRLNAKCCNMLQEKLGIDENFRMKI</sequence>
<accession>V8C6K9</accession>
<organism evidence="1 2">
    <name type="scientific">Helicobacter macacae MIT 99-5501</name>
    <dbReference type="NCBI Taxonomy" id="1357400"/>
    <lineage>
        <taxon>Bacteria</taxon>
        <taxon>Pseudomonadati</taxon>
        <taxon>Campylobacterota</taxon>
        <taxon>Epsilonproteobacteria</taxon>
        <taxon>Campylobacterales</taxon>
        <taxon>Helicobacteraceae</taxon>
        <taxon>Helicobacter</taxon>
    </lineage>
</organism>
<dbReference type="InterPro" id="IPR005358">
    <property type="entry name" value="Puta_zinc/iron-chelating_dom"/>
</dbReference>
<proteinExistence type="predicted"/>
<dbReference type="PATRIC" id="fig|1357400.3.peg.1976"/>
<name>V8C6K9_9HELI</name>
<dbReference type="RefSeq" id="WP_023928210.1">
    <property type="nucleotide sequence ID" value="NZ_KI669455.1"/>
</dbReference>
<dbReference type="EMBL" id="AZJI01000006">
    <property type="protein sequence ID" value="ETD23028.1"/>
    <property type="molecule type" value="Genomic_DNA"/>
</dbReference>
<protein>
    <recommendedName>
        <fullName evidence="3">Flagellin N-methylase</fullName>
    </recommendedName>
</protein>
<evidence type="ECO:0000313" key="1">
    <source>
        <dbReference type="EMBL" id="ETD23028.1"/>
    </source>
</evidence>
<keyword evidence="2" id="KW-1185">Reference proteome</keyword>
<evidence type="ECO:0008006" key="3">
    <source>
        <dbReference type="Google" id="ProtNLM"/>
    </source>
</evidence>
<evidence type="ECO:0000313" key="2">
    <source>
        <dbReference type="Proteomes" id="UP000018731"/>
    </source>
</evidence>
<dbReference type="OrthoDB" id="71604at2"/>
<reference evidence="1 2" key="1">
    <citation type="journal article" date="2014" name="Genome Announc.">
        <title>Draft genome sequences of six enterohepatic helicobacter species isolated from humans and one from rhesus macaques.</title>
        <authorList>
            <person name="Shen Z."/>
            <person name="Sheh A."/>
            <person name="Young S.K."/>
            <person name="Abouelliel A."/>
            <person name="Ward D.V."/>
            <person name="Earl A.M."/>
            <person name="Fox J.G."/>
        </authorList>
    </citation>
    <scope>NUCLEOTIDE SEQUENCE [LARGE SCALE GENOMIC DNA]</scope>
    <source>
        <strain evidence="1 2">MIT 99-5501</strain>
    </source>
</reference>